<feature type="coiled-coil region" evidence="1">
    <location>
        <begin position="4"/>
        <end position="38"/>
    </location>
</feature>
<name>A0A4V1KUB8_9BRAD</name>
<proteinExistence type="predicted"/>
<dbReference type="RefSeq" id="WP_128936352.1">
    <property type="nucleotide sequence ID" value="NZ_CP022221.1"/>
</dbReference>
<dbReference type="Proteomes" id="UP000290174">
    <property type="component" value="Unassembled WGS sequence"/>
</dbReference>
<dbReference type="EMBL" id="RKMK01000102">
    <property type="protein sequence ID" value="RXG83679.1"/>
    <property type="molecule type" value="Genomic_DNA"/>
</dbReference>
<comment type="caution">
    <text evidence="2">The sequence shown here is derived from an EMBL/GenBank/DDBJ whole genome shotgun (WGS) entry which is preliminary data.</text>
</comment>
<gene>
    <name evidence="2" type="ORF">EAS61_41355</name>
</gene>
<protein>
    <submittedName>
        <fullName evidence="2">Uncharacterized protein</fullName>
    </submittedName>
</protein>
<keyword evidence="1" id="KW-0175">Coiled coil</keyword>
<reference evidence="2 3" key="1">
    <citation type="submission" date="2018-11" db="EMBL/GenBank/DDBJ databases">
        <title>Bradyrhizobium sp. nov., isolated from effective nodules of peanut in China.</title>
        <authorList>
            <person name="Li Y."/>
        </authorList>
    </citation>
    <scope>NUCLEOTIDE SEQUENCE [LARGE SCALE GENOMIC DNA]</scope>
    <source>
        <strain evidence="2 3">CCBAU 51770</strain>
    </source>
</reference>
<sequence length="160" mass="17557">MSSLAALDDALAVLAQDKAEAERQLAAERERIMRASSRDKLAKQVSAIEAALAGYLDQSRMLAAALSEIGHRHFESREMASFVQNTMGQIEVAANFALAELKAMPEAIREHRQAIPGEPAPASVASATEPPPTMTVFMLRSSHYRDFDGRKRFSGQWGDR</sequence>
<evidence type="ECO:0000313" key="3">
    <source>
        <dbReference type="Proteomes" id="UP000290174"/>
    </source>
</evidence>
<evidence type="ECO:0000313" key="2">
    <source>
        <dbReference type="EMBL" id="RXG83679.1"/>
    </source>
</evidence>
<dbReference type="AlphaFoldDB" id="A0A4V1KUB8"/>
<organism evidence="2 3">
    <name type="scientific">Bradyrhizobium zhanjiangense</name>
    <dbReference type="NCBI Taxonomy" id="1325107"/>
    <lineage>
        <taxon>Bacteria</taxon>
        <taxon>Pseudomonadati</taxon>
        <taxon>Pseudomonadota</taxon>
        <taxon>Alphaproteobacteria</taxon>
        <taxon>Hyphomicrobiales</taxon>
        <taxon>Nitrobacteraceae</taxon>
        <taxon>Bradyrhizobium</taxon>
    </lineage>
</organism>
<evidence type="ECO:0000256" key="1">
    <source>
        <dbReference type="SAM" id="Coils"/>
    </source>
</evidence>
<accession>A0A4V1KUB8</accession>